<dbReference type="GO" id="GO:0005840">
    <property type="term" value="C:ribosome"/>
    <property type="evidence" value="ECO:0007669"/>
    <property type="project" value="UniProtKB-KW"/>
</dbReference>
<dbReference type="NCBIfam" id="TIGR01031">
    <property type="entry name" value="rpmF_bact"/>
    <property type="match status" value="1"/>
</dbReference>
<accession>A0ABY8MIH5</accession>
<evidence type="ECO:0000313" key="6">
    <source>
        <dbReference type="EMBL" id="WGK68978.1"/>
    </source>
</evidence>
<sequence length="59" mass="6781">MAVPKHKPSKSRSRRRRAVNNRVTVVNRIECKSCGNSKLLHRVCPACGYYRGRQVLDVE</sequence>
<dbReference type="Pfam" id="PF01783">
    <property type="entry name" value="Ribosomal_L32p"/>
    <property type="match status" value="1"/>
</dbReference>
<name>A0ABY8MIH5_9SPIO</name>
<dbReference type="RefSeq" id="WP_326927166.1">
    <property type="nucleotide sequence ID" value="NZ_CP123443.1"/>
</dbReference>
<dbReference type="InterPro" id="IPR044957">
    <property type="entry name" value="Ribosomal_bL32_bact"/>
</dbReference>
<evidence type="ECO:0000313" key="7">
    <source>
        <dbReference type="Proteomes" id="UP001228690"/>
    </source>
</evidence>
<protein>
    <recommendedName>
        <fullName evidence="4 5">Large ribosomal subunit protein bL32</fullName>
    </recommendedName>
</protein>
<dbReference type="EMBL" id="CP123443">
    <property type="protein sequence ID" value="WGK68978.1"/>
    <property type="molecule type" value="Genomic_DNA"/>
</dbReference>
<keyword evidence="3 5" id="KW-0687">Ribonucleoprotein</keyword>
<evidence type="ECO:0000256" key="5">
    <source>
        <dbReference type="HAMAP-Rule" id="MF_00340"/>
    </source>
</evidence>
<keyword evidence="7" id="KW-1185">Reference proteome</keyword>
<comment type="similarity">
    <text evidence="1 5">Belongs to the bacterial ribosomal protein bL32 family.</text>
</comment>
<reference evidence="6 7" key="1">
    <citation type="submission" date="2023-04" db="EMBL/GenBank/DDBJ databases">
        <title>Spirochaete genome identified in red abalone sample constitutes a novel genus.</title>
        <authorList>
            <person name="Sharma S.P."/>
            <person name="Purcell C.M."/>
            <person name="Hyde J.R."/>
            <person name="Severin A.J."/>
        </authorList>
    </citation>
    <scope>NUCLEOTIDE SEQUENCE [LARGE SCALE GENOMIC DNA]</scope>
    <source>
        <strain evidence="6 7">SP-2023</strain>
    </source>
</reference>
<proteinExistence type="inferred from homology"/>
<dbReference type="InterPro" id="IPR011332">
    <property type="entry name" value="Ribosomal_zn-bd"/>
</dbReference>
<dbReference type="PANTHER" id="PTHR35534:SF1">
    <property type="entry name" value="LARGE RIBOSOMAL SUBUNIT PROTEIN BL32"/>
    <property type="match status" value="1"/>
</dbReference>
<dbReference type="InterPro" id="IPR002677">
    <property type="entry name" value="Ribosomal_bL32"/>
</dbReference>
<evidence type="ECO:0000256" key="2">
    <source>
        <dbReference type="ARBA" id="ARBA00022980"/>
    </source>
</evidence>
<gene>
    <name evidence="5 6" type="primary">rpmF</name>
    <name evidence="6" type="ORF">P0082_10905</name>
</gene>
<dbReference type="PANTHER" id="PTHR35534">
    <property type="entry name" value="50S RIBOSOMAL PROTEIN L32"/>
    <property type="match status" value="1"/>
</dbReference>
<evidence type="ECO:0000256" key="4">
    <source>
        <dbReference type="ARBA" id="ARBA00035178"/>
    </source>
</evidence>
<dbReference type="HAMAP" id="MF_00340">
    <property type="entry name" value="Ribosomal_bL32"/>
    <property type="match status" value="1"/>
</dbReference>
<dbReference type="Proteomes" id="UP001228690">
    <property type="component" value="Chromosome"/>
</dbReference>
<evidence type="ECO:0000256" key="1">
    <source>
        <dbReference type="ARBA" id="ARBA00008560"/>
    </source>
</evidence>
<dbReference type="SUPFAM" id="SSF57829">
    <property type="entry name" value="Zn-binding ribosomal proteins"/>
    <property type="match status" value="1"/>
</dbReference>
<evidence type="ECO:0000256" key="3">
    <source>
        <dbReference type="ARBA" id="ARBA00023274"/>
    </source>
</evidence>
<organism evidence="6 7">
    <name type="scientific">Candidatus Haliotispira prima</name>
    <dbReference type="NCBI Taxonomy" id="3034016"/>
    <lineage>
        <taxon>Bacteria</taxon>
        <taxon>Pseudomonadati</taxon>
        <taxon>Spirochaetota</taxon>
        <taxon>Spirochaetia</taxon>
        <taxon>Spirochaetales</taxon>
        <taxon>Spirochaetaceae</taxon>
        <taxon>Candidatus Haliotispira</taxon>
    </lineage>
</organism>
<keyword evidence="2 5" id="KW-0689">Ribosomal protein</keyword>